<organism evidence="2 3">
    <name type="scientific">Bacillus rhizoplanae</name>
    <dbReference type="NCBI Taxonomy" id="2880966"/>
    <lineage>
        <taxon>Bacteria</taxon>
        <taxon>Bacillati</taxon>
        <taxon>Bacillota</taxon>
        <taxon>Bacilli</taxon>
        <taxon>Bacillales</taxon>
        <taxon>Bacillaceae</taxon>
        <taxon>Bacillus</taxon>
    </lineage>
</organism>
<protein>
    <recommendedName>
        <fullName evidence="1">Peptidase C39-like domain-containing protein</fullName>
    </recommendedName>
</protein>
<sequence length="258" mass="28937">MKRFLILYTLFAFMTGYSTKQAPTEKHASHPKHEEAELTKNVKYSSPPNEPLQPPTPPKQEKVILDVPLIPQKPELKFGCEVTSLAMVLQHAGVKVDKMQLANNIKKDNDPPSVSKDGDILQWGDPKEGFVGDITGKTMGYAVYVEPLQELMARYLPNRTVNLTGKSFDDVLAQVNMGKPVVVWTTGDYKLPDKWASWKHGNENITAPLDLHAVVLVGFENGYVYINDPLTEKKALKVNKETFIQSWDALGKQALSYR</sequence>
<gene>
    <name evidence="2" type="ORF">BACCIP111899_00538</name>
</gene>
<dbReference type="Proteomes" id="UP000789423">
    <property type="component" value="Unassembled WGS sequence"/>
</dbReference>
<dbReference type="PANTHER" id="PTHR37806">
    <property type="entry name" value="LMO0724 PROTEIN"/>
    <property type="match status" value="1"/>
</dbReference>
<dbReference type="Gene3D" id="3.90.70.10">
    <property type="entry name" value="Cysteine proteinases"/>
    <property type="match status" value="1"/>
</dbReference>
<dbReference type="Pfam" id="PF13529">
    <property type="entry name" value="Peptidase_C39_2"/>
    <property type="match status" value="1"/>
</dbReference>
<comment type="caution">
    <text evidence="2">The sequence shown here is derived from an EMBL/GenBank/DDBJ whole genome shotgun (WGS) entry which is preliminary data.</text>
</comment>
<keyword evidence="3" id="KW-1185">Reference proteome</keyword>
<evidence type="ECO:0000313" key="2">
    <source>
        <dbReference type="EMBL" id="CAG9611366.1"/>
    </source>
</evidence>
<dbReference type="RefSeq" id="WP_230573673.1">
    <property type="nucleotide sequence ID" value="NZ_CAKJTI010000002.1"/>
</dbReference>
<accession>A0ABN7ZR73</accession>
<dbReference type="InterPro" id="IPR016997">
    <property type="entry name" value="UCP032442"/>
</dbReference>
<proteinExistence type="predicted"/>
<dbReference type="EMBL" id="CAKJTI010000002">
    <property type="protein sequence ID" value="CAG9611366.1"/>
    <property type="molecule type" value="Genomic_DNA"/>
</dbReference>
<reference evidence="2 3" key="1">
    <citation type="submission" date="2021-10" db="EMBL/GenBank/DDBJ databases">
        <authorList>
            <person name="Criscuolo A."/>
        </authorList>
    </citation>
    <scope>NUCLEOTIDE SEQUENCE [LARGE SCALE GENOMIC DNA]</scope>
    <source>
        <strain evidence="3">CIP 111899</strain>
    </source>
</reference>
<evidence type="ECO:0000313" key="3">
    <source>
        <dbReference type="Proteomes" id="UP000789423"/>
    </source>
</evidence>
<dbReference type="InterPro" id="IPR039564">
    <property type="entry name" value="Peptidase_C39-like"/>
</dbReference>
<evidence type="ECO:0000259" key="1">
    <source>
        <dbReference type="Pfam" id="PF13529"/>
    </source>
</evidence>
<name>A0ABN7ZR73_9BACI</name>
<dbReference type="PANTHER" id="PTHR37806:SF1">
    <property type="entry name" value="PEPTIDASE C39-LIKE DOMAIN-CONTAINING PROTEIN"/>
    <property type="match status" value="1"/>
</dbReference>
<feature type="domain" description="Peptidase C39-like" evidence="1">
    <location>
        <begin position="65"/>
        <end position="229"/>
    </location>
</feature>
<dbReference type="PIRSF" id="PIRSF032442">
    <property type="entry name" value="UCP032442"/>
    <property type="match status" value="1"/>
</dbReference>